<sequence length="140" mass="15277">MASLPKADAQARILERLAEGWSYANAAIAAGIERTTLWDWRKQDPDFEAKCQVAIEAGLDTAEDAIRRHWRRDWRAAHATLVARRKAVYGANQRVEVTGANGGPLEVAELNETERAARVAALLAAAAARQAAQSDDELLS</sequence>
<protein>
    <recommendedName>
        <fullName evidence="2">Homeodomain phBC6A51-type domain-containing protein</fullName>
    </recommendedName>
</protein>
<organism evidence="1">
    <name type="scientific">uncultured Caudovirales phage</name>
    <dbReference type="NCBI Taxonomy" id="2100421"/>
    <lineage>
        <taxon>Viruses</taxon>
        <taxon>Duplodnaviria</taxon>
        <taxon>Heunggongvirae</taxon>
        <taxon>Uroviricota</taxon>
        <taxon>Caudoviricetes</taxon>
        <taxon>Peduoviridae</taxon>
        <taxon>Maltschvirus</taxon>
        <taxon>Maltschvirus maltsch</taxon>
    </lineage>
</organism>
<gene>
    <name evidence="1" type="ORF">UFOVP821_23</name>
</gene>
<evidence type="ECO:0000313" key="1">
    <source>
        <dbReference type="EMBL" id="CAB4165174.1"/>
    </source>
</evidence>
<reference evidence="1" key="1">
    <citation type="submission" date="2020-04" db="EMBL/GenBank/DDBJ databases">
        <authorList>
            <person name="Chiriac C."/>
            <person name="Salcher M."/>
            <person name="Ghai R."/>
            <person name="Kavagutti S V."/>
        </authorList>
    </citation>
    <scope>NUCLEOTIDE SEQUENCE</scope>
</reference>
<name>A0A6J5PC92_9CAUD</name>
<evidence type="ECO:0008006" key="2">
    <source>
        <dbReference type="Google" id="ProtNLM"/>
    </source>
</evidence>
<accession>A0A6J5PC92</accession>
<dbReference type="Gene3D" id="1.10.10.60">
    <property type="entry name" value="Homeodomain-like"/>
    <property type="match status" value="1"/>
</dbReference>
<dbReference type="EMBL" id="LR796768">
    <property type="protein sequence ID" value="CAB4165174.1"/>
    <property type="molecule type" value="Genomic_DNA"/>
</dbReference>
<proteinExistence type="predicted"/>